<feature type="region of interest" description="Disordered" evidence="1">
    <location>
        <begin position="264"/>
        <end position="295"/>
    </location>
</feature>
<organism evidence="2 3">
    <name type="scientific">Mycena chlorophos</name>
    <name type="common">Agaric fungus</name>
    <name type="synonym">Agaricus chlorophos</name>
    <dbReference type="NCBI Taxonomy" id="658473"/>
    <lineage>
        <taxon>Eukaryota</taxon>
        <taxon>Fungi</taxon>
        <taxon>Dikarya</taxon>
        <taxon>Basidiomycota</taxon>
        <taxon>Agaricomycotina</taxon>
        <taxon>Agaricomycetes</taxon>
        <taxon>Agaricomycetidae</taxon>
        <taxon>Agaricales</taxon>
        <taxon>Marasmiineae</taxon>
        <taxon>Mycenaceae</taxon>
        <taxon>Mycena</taxon>
    </lineage>
</organism>
<evidence type="ECO:0000256" key="1">
    <source>
        <dbReference type="SAM" id="MobiDB-lite"/>
    </source>
</evidence>
<accession>A0ABQ0L8Y2</accession>
<name>A0ABQ0L8Y2_MYCCL</name>
<proteinExistence type="predicted"/>
<dbReference type="EMBL" id="DF843797">
    <property type="protein sequence ID" value="GAT47614.1"/>
    <property type="molecule type" value="Genomic_DNA"/>
</dbReference>
<dbReference type="Proteomes" id="UP000815677">
    <property type="component" value="Unassembled WGS sequence"/>
</dbReference>
<gene>
    <name evidence="2" type="ORF">MCHLO_05069</name>
</gene>
<reference evidence="2" key="1">
    <citation type="submission" date="2014-09" db="EMBL/GenBank/DDBJ databases">
        <title>Genome sequence of the luminous mushroom Mycena chlorophos for searching fungal bioluminescence genes.</title>
        <authorList>
            <person name="Tanaka Y."/>
            <person name="Kasuga D."/>
            <person name="Oba Y."/>
            <person name="Hase S."/>
            <person name="Sato K."/>
            <person name="Oba Y."/>
            <person name="Sakakibara Y."/>
        </authorList>
    </citation>
    <scope>NUCLEOTIDE SEQUENCE</scope>
</reference>
<evidence type="ECO:0000313" key="3">
    <source>
        <dbReference type="Proteomes" id="UP000815677"/>
    </source>
</evidence>
<feature type="compositionally biased region" description="Polar residues" evidence="1">
    <location>
        <begin position="266"/>
        <end position="276"/>
    </location>
</feature>
<evidence type="ECO:0000313" key="2">
    <source>
        <dbReference type="EMBL" id="GAT47614.1"/>
    </source>
</evidence>
<keyword evidence="3" id="KW-1185">Reference proteome</keyword>
<sequence length="424" mass="47008">MDAADPGMRIWIQLWGQMHSFQATVVKLFSPAGVVYVRRDNFLSTTLHLSKTYDDLDGDVKRTTCVILEARSRARQLSTLALRVMVRCHDWTWHWMFSLIWFLQLLWISRYRGVRGTYVQFNHRDVFFRDVSENFDCASSISARSFTKLLGRGLSGIVMRSGDGADVVKLFDDGNLARHELHLLRLANGLAVPQLRGVISRGGQTGLVMSYEGSPIINLGGATRGGETRRLSCTSTSQNLHLHILHRSGAAHDDLWRPNAAVFTETPGQSHPQQQADAAAEPGGQAGSESGPLLPSLFNLTAEPRRRGRRHCVCLESVCAGFPKVIRVCDGSLENSVFLALTSPLCVATKRRAALSFSLNYSGRPNPRPISLHVLGFDIASFEQATSHRDTVSFVYPSSDAPFLNLQYTSFLDLLPSIILHTSN</sequence>
<protein>
    <submittedName>
        <fullName evidence="2">Uncharacterized protein</fullName>
    </submittedName>
</protein>